<name>A0AB34JJ15_PRYPA</name>
<dbReference type="AlphaFoldDB" id="A0AB34JJ15"/>
<evidence type="ECO:0000313" key="4">
    <source>
        <dbReference type="Proteomes" id="UP001515480"/>
    </source>
</evidence>
<evidence type="ECO:0000256" key="2">
    <source>
        <dbReference type="SAM" id="SignalP"/>
    </source>
</evidence>
<gene>
    <name evidence="3" type="ORF">AB1Y20_021242</name>
</gene>
<reference evidence="3 4" key="1">
    <citation type="journal article" date="2024" name="Science">
        <title>Giant polyketide synthase enzymes in the biosynthesis of giant marine polyether toxins.</title>
        <authorList>
            <person name="Fallon T.R."/>
            <person name="Shende V.V."/>
            <person name="Wierzbicki I.H."/>
            <person name="Pendleton A.L."/>
            <person name="Watervoot N.F."/>
            <person name="Auber R.P."/>
            <person name="Gonzalez D.J."/>
            <person name="Wisecaver J.H."/>
            <person name="Moore B.S."/>
        </authorList>
    </citation>
    <scope>NUCLEOTIDE SEQUENCE [LARGE SCALE GENOMIC DNA]</scope>
    <source>
        <strain evidence="3 4">12B1</strain>
    </source>
</reference>
<feature type="signal peptide" evidence="2">
    <location>
        <begin position="1"/>
        <end position="21"/>
    </location>
</feature>
<proteinExistence type="predicted"/>
<feature type="chain" id="PRO_5044284293" evidence="2">
    <location>
        <begin position="22"/>
        <end position="296"/>
    </location>
</feature>
<protein>
    <submittedName>
        <fullName evidence="3">Uncharacterized protein</fullName>
    </submittedName>
</protein>
<keyword evidence="4" id="KW-1185">Reference proteome</keyword>
<comment type="caution">
    <text evidence="3">The sequence shown here is derived from an EMBL/GenBank/DDBJ whole genome shotgun (WGS) entry which is preliminary data.</text>
</comment>
<keyword evidence="2" id="KW-0732">Signal</keyword>
<accession>A0AB34JJ15</accession>
<sequence>MTGAHGLLAGCVAVLLHPVAWEPRLRIRAGRGAIMGVSDRMANDGRLYEEWGKEGLQVLNTTSTLLSGGMEKGLTRYDVVLTVAQRAKSNALQTSEESEGYPGPMGGMGARPQPVKSEVVLAIEQLEKELRETGELPELEAFDDEEPYGYRAEPSQAMPRGAPKPQKVTTFRADTTKISDEDEALVGGDEPIVTDAVVPEDVLIDDSSQVTLDDNPTALVEEDFDDVVNSADDELVGQLKEIVGKALDDGAPPEDESESEDEELGDELFAELFGGVMSGSDGGSIESDGMHPGDRG</sequence>
<feature type="region of interest" description="Disordered" evidence="1">
    <location>
        <begin position="245"/>
        <end position="296"/>
    </location>
</feature>
<dbReference type="Proteomes" id="UP001515480">
    <property type="component" value="Unassembled WGS sequence"/>
</dbReference>
<feature type="compositionally biased region" description="Acidic residues" evidence="1">
    <location>
        <begin position="251"/>
        <end position="269"/>
    </location>
</feature>
<evidence type="ECO:0000313" key="3">
    <source>
        <dbReference type="EMBL" id="KAL1521583.1"/>
    </source>
</evidence>
<organism evidence="3 4">
    <name type="scientific">Prymnesium parvum</name>
    <name type="common">Toxic golden alga</name>
    <dbReference type="NCBI Taxonomy" id="97485"/>
    <lineage>
        <taxon>Eukaryota</taxon>
        <taxon>Haptista</taxon>
        <taxon>Haptophyta</taxon>
        <taxon>Prymnesiophyceae</taxon>
        <taxon>Prymnesiales</taxon>
        <taxon>Prymnesiaceae</taxon>
        <taxon>Prymnesium</taxon>
    </lineage>
</organism>
<evidence type="ECO:0000256" key="1">
    <source>
        <dbReference type="SAM" id="MobiDB-lite"/>
    </source>
</evidence>
<dbReference type="EMBL" id="JBGBPQ010000007">
    <property type="protein sequence ID" value="KAL1521583.1"/>
    <property type="molecule type" value="Genomic_DNA"/>
</dbReference>